<keyword evidence="3" id="KW-1185">Reference proteome</keyword>
<comment type="caution">
    <text evidence="2">The sequence shown here is derived from an EMBL/GenBank/DDBJ whole genome shotgun (WGS) entry which is preliminary data.</text>
</comment>
<accession>A0ABV8BUI1</accession>
<feature type="transmembrane region" description="Helical" evidence="1">
    <location>
        <begin position="71"/>
        <end position="90"/>
    </location>
</feature>
<keyword evidence="1" id="KW-0472">Membrane</keyword>
<sequence>MALADHEQRELDEIEQRLSLEDPRLAAKLTRPSALASVSNRALRVLGVFAAYFCGLLAVMAGVTWSSVPLIALGALLCVGVFAGLFVHAWRKRRD</sequence>
<name>A0ABV8BUI1_9PSEU</name>
<dbReference type="InterPro" id="IPR021401">
    <property type="entry name" value="DUF3040"/>
</dbReference>
<protein>
    <submittedName>
        <fullName evidence="2">DUF3040 domain-containing protein</fullName>
    </submittedName>
</protein>
<proteinExistence type="predicted"/>
<evidence type="ECO:0000313" key="3">
    <source>
        <dbReference type="Proteomes" id="UP001595690"/>
    </source>
</evidence>
<organism evidence="2 3">
    <name type="scientific">Lentzea rhizosphaerae</name>
    <dbReference type="NCBI Taxonomy" id="2041025"/>
    <lineage>
        <taxon>Bacteria</taxon>
        <taxon>Bacillati</taxon>
        <taxon>Actinomycetota</taxon>
        <taxon>Actinomycetes</taxon>
        <taxon>Pseudonocardiales</taxon>
        <taxon>Pseudonocardiaceae</taxon>
        <taxon>Lentzea</taxon>
    </lineage>
</organism>
<reference evidence="3" key="1">
    <citation type="journal article" date="2019" name="Int. J. Syst. Evol. Microbiol.">
        <title>The Global Catalogue of Microorganisms (GCM) 10K type strain sequencing project: providing services to taxonomists for standard genome sequencing and annotation.</title>
        <authorList>
            <consortium name="The Broad Institute Genomics Platform"/>
            <consortium name="The Broad Institute Genome Sequencing Center for Infectious Disease"/>
            <person name="Wu L."/>
            <person name="Ma J."/>
        </authorList>
    </citation>
    <scope>NUCLEOTIDE SEQUENCE [LARGE SCALE GENOMIC DNA]</scope>
    <source>
        <strain evidence="3">CGMCC 4.7405</strain>
    </source>
</reference>
<feature type="transmembrane region" description="Helical" evidence="1">
    <location>
        <begin position="45"/>
        <end position="65"/>
    </location>
</feature>
<dbReference type="EMBL" id="JBHRZI010000014">
    <property type="protein sequence ID" value="MFC3893002.1"/>
    <property type="molecule type" value="Genomic_DNA"/>
</dbReference>
<keyword evidence="1" id="KW-1133">Transmembrane helix</keyword>
<gene>
    <name evidence="2" type="ORF">ACFOWZ_16110</name>
</gene>
<evidence type="ECO:0000256" key="1">
    <source>
        <dbReference type="SAM" id="Phobius"/>
    </source>
</evidence>
<evidence type="ECO:0000313" key="2">
    <source>
        <dbReference type="EMBL" id="MFC3893002.1"/>
    </source>
</evidence>
<dbReference type="Proteomes" id="UP001595690">
    <property type="component" value="Unassembled WGS sequence"/>
</dbReference>
<keyword evidence="1" id="KW-0812">Transmembrane</keyword>
<dbReference type="RefSeq" id="WP_382373175.1">
    <property type="nucleotide sequence ID" value="NZ_JBHRZI010000014.1"/>
</dbReference>
<dbReference type="Pfam" id="PF11239">
    <property type="entry name" value="DUF3040"/>
    <property type="match status" value="1"/>
</dbReference>